<dbReference type="RefSeq" id="XP_009219672.1">
    <property type="nucleotide sequence ID" value="XM_009221408.1"/>
</dbReference>
<reference evidence="1" key="2">
    <citation type="submission" date="2010-07" db="EMBL/GenBank/DDBJ databases">
        <authorList>
            <consortium name="The Broad Institute Genome Sequencing Platform"/>
            <consortium name="Broad Institute Genome Sequencing Center for Infectious Disease"/>
            <person name="Ma L.-J."/>
            <person name="Dead R."/>
            <person name="Young S."/>
            <person name="Zeng Q."/>
            <person name="Koehrsen M."/>
            <person name="Alvarado L."/>
            <person name="Berlin A."/>
            <person name="Chapman S.B."/>
            <person name="Chen Z."/>
            <person name="Freedman E."/>
            <person name="Gellesch M."/>
            <person name="Goldberg J."/>
            <person name="Griggs A."/>
            <person name="Gujja S."/>
            <person name="Heilman E.R."/>
            <person name="Heiman D."/>
            <person name="Hepburn T."/>
            <person name="Howarth C."/>
            <person name="Jen D."/>
            <person name="Larson L."/>
            <person name="Mehta T."/>
            <person name="Neiman D."/>
            <person name="Pearson M."/>
            <person name="Roberts A."/>
            <person name="Saif S."/>
            <person name="Shea T."/>
            <person name="Shenoy N."/>
            <person name="Sisk P."/>
            <person name="Stolte C."/>
            <person name="Sykes S."/>
            <person name="Walk T."/>
            <person name="White J."/>
            <person name="Yandava C."/>
            <person name="Haas B."/>
            <person name="Nusbaum C."/>
            <person name="Birren B."/>
        </authorList>
    </citation>
    <scope>NUCLEOTIDE SEQUENCE</scope>
    <source>
        <strain evidence="1">R3-111a-1</strain>
    </source>
</reference>
<dbReference type="EnsemblFungi" id="EJT78527">
    <property type="protein sequence ID" value="EJT78527"/>
    <property type="gene ID" value="GGTG_03627"/>
</dbReference>
<dbReference type="Proteomes" id="UP000006039">
    <property type="component" value="Unassembled WGS sequence"/>
</dbReference>
<organism evidence="1">
    <name type="scientific">Gaeumannomyces tritici (strain R3-111a-1)</name>
    <name type="common">Wheat and barley take-all root rot fungus</name>
    <name type="synonym">Gaeumannomyces graminis var. tritici</name>
    <dbReference type="NCBI Taxonomy" id="644352"/>
    <lineage>
        <taxon>Eukaryota</taxon>
        <taxon>Fungi</taxon>
        <taxon>Dikarya</taxon>
        <taxon>Ascomycota</taxon>
        <taxon>Pezizomycotina</taxon>
        <taxon>Sordariomycetes</taxon>
        <taxon>Sordariomycetidae</taxon>
        <taxon>Magnaporthales</taxon>
        <taxon>Magnaporthaceae</taxon>
        <taxon>Gaeumannomyces</taxon>
    </lineage>
</organism>
<evidence type="ECO:0000313" key="3">
    <source>
        <dbReference type="Proteomes" id="UP000006039"/>
    </source>
</evidence>
<sequence>MKYMRACPTGYGRAAYLAQRWFQNFPRLWPVLDPSRPGISICHLKSSLQAQKLFREGGLTAASGASERQASVWGCADSNVRPCGLASGDPLLGISHQLQCRVPPEKVVTRSIPSNLPHPSLPYPASQPTPTWDQPTGPHDHTHVDAAVRSWMTCVDAKEGWPELDGGGGGGDMLGRHITWWAPLPPGSMKSLFHHHPLFGVQKFVFFF</sequence>
<reference evidence="2" key="5">
    <citation type="submission" date="2018-04" db="UniProtKB">
        <authorList>
            <consortium name="EnsemblFungi"/>
        </authorList>
    </citation>
    <scope>IDENTIFICATION</scope>
    <source>
        <strain evidence="2">R3-111a-1</strain>
    </source>
</reference>
<proteinExistence type="predicted"/>
<reference evidence="1" key="3">
    <citation type="submission" date="2010-09" db="EMBL/GenBank/DDBJ databases">
        <title>Annotation of Gaeumannomyces graminis var. tritici R3-111a-1.</title>
        <authorList>
            <consortium name="The Broad Institute Genome Sequencing Platform"/>
            <person name="Ma L.-J."/>
            <person name="Dead R."/>
            <person name="Young S.K."/>
            <person name="Zeng Q."/>
            <person name="Gargeya S."/>
            <person name="Fitzgerald M."/>
            <person name="Haas B."/>
            <person name="Abouelleil A."/>
            <person name="Alvarado L."/>
            <person name="Arachchi H.M."/>
            <person name="Berlin A."/>
            <person name="Brown A."/>
            <person name="Chapman S.B."/>
            <person name="Chen Z."/>
            <person name="Dunbar C."/>
            <person name="Freedman E."/>
            <person name="Gearin G."/>
            <person name="Gellesch M."/>
            <person name="Goldberg J."/>
            <person name="Griggs A."/>
            <person name="Gujja S."/>
            <person name="Heiman D."/>
            <person name="Howarth C."/>
            <person name="Larson L."/>
            <person name="Lui A."/>
            <person name="MacDonald P.J.P."/>
            <person name="Mehta T."/>
            <person name="Montmayeur A."/>
            <person name="Murphy C."/>
            <person name="Neiman D."/>
            <person name="Pearson M."/>
            <person name="Priest M."/>
            <person name="Roberts A."/>
            <person name="Saif S."/>
            <person name="Shea T."/>
            <person name="Shenoy N."/>
            <person name="Sisk P."/>
            <person name="Stolte C."/>
            <person name="Sykes S."/>
            <person name="Yandava C."/>
            <person name="Wortman J."/>
            <person name="Nusbaum C."/>
            <person name="Birren B."/>
        </authorList>
    </citation>
    <scope>NUCLEOTIDE SEQUENCE</scope>
    <source>
        <strain evidence="1">R3-111a-1</strain>
    </source>
</reference>
<evidence type="ECO:0000313" key="1">
    <source>
        <dbReference type="EMBL" id="EJT78527.1"/>
    </source>
</evidence>
<dbReference type="HOGENOM" id="CLU_1320962_0_0_1"/>
<dbReference type="VEuPathDB" id="FungiDB:GGTG_03627"/>
<dbReference type="AlphaFoldDB" id="J3NQS1"/>
<dbReference type="EMBL" id="GL385396">
    <property type="protein sequence ID" value="EJT78527.1"/>
    <property type="molecule type" value="Genomic_DNA"/>
</dbReference>
<gene>
    <name evidence="2" type="primary">20344085</name>
    <name evidence="1" type="ORF">GGTG_03627</name>
</gene>
<reference evidence="3" key="1">
    <citation type="submission" date="2010-07" db="EMBL/GenBank/DDBJ databases">
        <title>The genome sequence of Gaeumannomyces graminis var. tritici strain R3-111a-1.</title>
        <authorList>
            <consortium name="The Broad Institute Genome Sequencing Platform"/>
            <person name="Ma L.-J."/>
            <person name="Dead R."/>
            <person name="Young S."/>
            <person name="Zeng Q."/>
            <person name="Koehrsen M."/>
            <person name="Alvarado L."/>
            <person name="Berlin A."/>
            <person name="Chapman S.B."/>
            <person name="Chen Z."/>
            <person name="Freedman E."/>
            <person name="Gellesch M."/>
            <person name="Goldberg J."/>
            <person name="Griggs A."/>
            <person name="Gujja S."/>
            <person name="Heilman E.R."/>
            <person name="Heiman D."/>
            <person name="Hepburn T."/>
            <person name="Howarth C."/>
            <person name="Jen D."/>
            <person name="Larson L."/>
            <person name="Mehta T."/>
            <person name="Neiman D."/>
            <person name="Pearson M."/>
            <person name="Roberts A."/>
            <person name="Saif S."/>
            <person name="Shea T."/>
            <person name="Shenoy N."/>
            <person name="Sisk P."/>
            <person name="Stolte C."/>
            <person name="Sykes S."/>
            <person name="Walk T."/>
            <person name="White J."/>
            <person name="Yandava C."/>
            <person name="Haas B."/>
            <person name="Nusbaum C."/>
            <person name="Birren B."/>
        </authorList>
    </citation>
    <scope>NUCLEOTIDE SEQUENCE [LARGE SCALE GENOMIC DNA]</scope>
    <source>
        <strain evidence="3">R3-111a-1</strain>
    </source>
</reference>
<protein>
    <submittedName>
        <fullName evidence="1 2">Uncharacterized protein</fullName>
    </submittedName>
</protein>
<reference evidence="2" key="4">
    <citation type="journal article" date="2015" name="G3 (Bethesda)">
        <title>Genome sequences of three phytopathogenic species of the Magnaporthaceae family of fungi.</title>
        <authorList>
            <person name="Okagaki L.H."/>
            <person name="Nunes C.C."/>
            <person name="Sailsbery J."/>
            <person name="Clay B."/>
            <person name="Brown D."/>
            <person name="John T."/>
            <person name="Oh Y."/>
            <person name="Young N."/>
            <person name="Fitzgerald M."/>
            <person name="Haas B.J."/>
            <person name="Zeng Q."/>
            <person name="Young S."/>
            <person name="Adiconis X."/>
            <person name="Fan L."/>
            <person name="Levin J.Z."/>
            <person name="Mitchell T.K."/>
            <person name="Okubara P.A."/>
            <person name="Farman M.L."/>
            <person name="Kohn L.M."/>
            <person name="Birren B."/>
            <person name="Ma L.-J."/>
            <person name="Dean R.A."/>
        </authorList>
    </citation>
    <scope>NUCLEOTIDE SEQUENCE</scope>
    <source>
        <strain evidence="2">R3-111a-1</strain>
    </source>
</reference>
<evidence type="ECO:0000313" key="2">
    <source>
        <dbReference type="EnsemblFungi" id="EJT78527"/>
    </source>
</evidence>
<accession>J3NQS1</accession>
<keyword evidence="3" id="KW-1185">Reference proteome</keyword>
<name>J3NQS1_GAET3</name>
<dbReference type="GeneID" id="20344085"/>